<reference evidence="2 3" key="1">
    <citation type="submission" date="2017-02" db="EMBL/GenBank/DDBJ databases">
        <title>Clonality and virulence of isolates of VRE in Hematopoietic Stem Cell Transplanted (HSCT) patients.</title>
        <authorList>
            <person name="Marchi A.P."/>
            <person name="Martins R.C."/>
            <person name="Marie S.K."/>
            <person name="Levin A.S."/>
            <person name="Costa S.F."/>
        </authorList>
    </citation>
    <scope>NUCLEOTIDE SEQUENCE [LARGE SCALE GENOMIC DNA]</scope>
    <source>
        <strain evidence="2 3">LIM1759</strain>
    </source>
</reference>
<dbReference type="EMBL" id="WEFP01000001">
    <property type="protein sequence ID" value="KAB7576228.1"/>
    <property type="molecule type" value="Genomic_DNA"/>
</dbReference>
<gene>
    <name evidence="2" type="ORF">B1P95_04560</name>
    <name evidence="1" type="ORF">GBM73_02365</name>
</gene>
<dbReference type="Proteomes" id="UP000191171">
    <property type="component" value="Unassembled WGS sequence"/>
</dbReference>
<sequence length="62" mass="6985">MAVREYHYLTVQVMAIKEDKSFTRTQIGFRSLLQGKGRGVFVSTASCLSNVLNSFIQLSKND</sequence>
<evidence type="ECO:0000313" key="3">
    <source>
        <dbReference type="Proteomes" id="UP000191171"/>
    </source>
</evidence>
<evidence type="ECO:0000313" key="4">
    <source>
        <dbReference type="Proteomes" id="UP000469871"/>
    </source>
</evidence>
<evidence type="ECO:0000313" key="1">
    <source>
        <dbReference type="EMBL" id="KAB7576228.1"/>
    </source>
</evidence>
<dbReference type="Proteomes" id="UP000469871">
    <property type="component" value="Unassembled WGS sequence"/>
</dbReference>
<dbReference type="AlphaFoldDB" id="A0A1M2WSM3"/>
<accession>A0A1M2WSM3</accession>
<protein>
    <submittedName>
        <fullName evidence="2">Uncharacterized protein</fullName>
    </submittedName>
</protein>
<dbReference type="EMBL" id="MVGJ01000020">
    <property type="protein sequence ID" value="OOL83260.1"/>
    <property type="molecule type" value="Genomic_DNA"/>
</dbReference>
<reference evidence="1 4" key="2">
    <citation type="submission" date="2019-10" db="EMBL/GenBank/DDBJ databases">
        <title>Evolutionary dynamics of vancomycin-resistant Enterococcus faecium during gastrointestinal tract colonization and bloodstream infection in immunocompromised pediatric patients.</title>
        <authorList>
            <person name="Chilambi G.S."/>
            <person name="Nordstrom H.R."/>
            <person name="Evans D.R."/>
            <person name="Ferrolino J."/>
            <person name="Hayden R.T."/>
            <person name="Maron G.M."/>
            <person name="Vo A.N."/>
            <person name="Gilmore M.S."/>
            <person name="Wolf J."/>
            <person name="Rosch J.W."/>
            <person name="Van Tyne D."/>
        </authorList>
    </citation>
    <scope>NUCLEOTIDE SEQUENCE [LARGE SCALE GENOMIC DNA]</scope>
    <source>
        <strain evidence="1 4">VRECG27</strain>
    </source>
</reference>
<organism evidence="2 3">
    <name type="scientific">Enterococcus faecium</name>
    <name type="common">Streptococcus faecium</name>
    <dbReference type="NCBI Taxonomy" id="1352"/>
    <lineage>
        <taxon>Bacteria</taxon>
        <taxon>Bacillati</taxon>
        <taxon>Bacillota</taxon>
        <taxon>Bacilli</taxon>
        <taxon>Lactobacillales</taxon>
        <taxon>Enterococcaceae</taxon>
        <taxon>Enterococcus</taxon>
    </lineage>
</organism>
<evidence type="ECO:0000313" key="2">
    <source>
        <dbReference type="EMBL" id="OOL83260.1"/>
    </source>
</evidence>
<comment type="caution">
    <text evidence="2">The sequence shown here is derived from an EMBL/GenBank/DDBJ whole genome shotgun (WGS) entry which is preliminary data.</text>
</comment>
<name>A0A1M2WSM3_ENTFC</name>
<proteinExistence type="predicted"/>